<feature type="coiled-coil region" evidence="3">
    <location>
        <begin position="210"/>
        <end position="237"/>
    </location>
</feature>
<dbReference type="RefSeq" id="XP_001385028.2">
    <property type="nucleotide sequence ID" value="XM_001384991.1"/>
</dbReference>
<dbReference type="EMBL" id="CP000499">
    <property type="protein sequence ID" value="ABN66999.2"/>
    <property type="molecule type" value="Genomic_DNA"/>
</dbReference>
<dbReference type="OrthoDB" id="5419315at2759"/>
<accession>A3LUQ1</accession>
<dbReference type="PANTHER" id="PTHR37534">
    <property type="entry name" value="TRANSCRIPTIONAL ACTIVATOR PROTEIN UGA3"/>
    <property type="match status" value="1"/>
</dbReference>
<dbReference type="GO" id="GO:0003700">
    <property type="term" value="F:DNA-binding transcription factor activity"/>
    <property type="evidence" value="ECO:0007669"/>
    <property type="project" value="TreeGrafter"/>
</dbReference>
<proteinExistence type="predicted"/>
<dbReference type="GO" id="GO:0000976">
    <property type="term" value="F:transcription cis-regulatory region binding"/>
    <property type="evidence" value="ECO:0007669"/>
    <property type="project" value="TreeGrafter"/>
</dbReference>
<dbReference type="InParanoid" id="A3LUQ1"/>
<dbReference type="Proteomes" id="UP000002258">
    <property type="component" value="Chromosome 5"/>
</dbReference>
<dbReference type="GeneID" id="4839192"/>
<evidence type="ECO:0000256" key="2">
    <source>
        <dbReference type="ARBA" id="ARBA00023242"/>
    </source>
</evidence>
<protein>
    <submittedName>
        <fullName evidence="4">Transcriptional activator, Zn-finger</fullName>
    </submittedName>
</protein>
<keyword evidence="3" id="KW-0175">Coiled coil</keyword>
<dbReference type="AlphaFoldDB" id="A3LUQ1"/>
<dbReference type="eggNOG" id="ENOG502SMTS">
    <property type="taxonomic scope" value="Eukaryota"/>
</dbReference>
<dbReference type="Pfam" id="PF11951">
    <property type="entry name" value="Fungal_trans_2"/>
    <property type="match status" value="1"/>
</dbReference>
<sequence length="412" mass="47597">MLVTLSSPFNLFLDDTGIFYLSYFEENVANLLSISPQSSNYFLKTFFTLSITSEAISNVLAAWGALFHPNSDLTLVNKYITKARIVVNENPTDKFDFFIALAYYLITIGIQVCAGDTRNWHQLFRRCEDLMRNYGGFLKFIKDFNYSNDCKFMIANFQFHDIMSSETLSRGTTCSMSNYNDLFRVNKLLETDGYGVDPYQGCIQPIYLLLGEIMNVYVELKAERKNLNEKLNVADNLEVFSTLNSFRLDHYKKIDEKYHELTNKINCCEPVQSQLDQLSSDEERESHSKLFQLYRITGKMYIAIYIKQTQPMSAEVQNYLVSALSLISDLINTNLISSLNMSLLICGISCCNKFDRLNLDSTFEKVYSHYHVGNVKRIWDVVKESWRRNSTGTACIDWIDICNDFGWKLSMC</sequence>
<dbReference type="HOGENOM" id="CLU_015493_1_0_1"/>
<comment type="subcellular location">
    <subcellularLocation>
        <location evidence="1">Nucleus</location>
    </subcellularLocation>
</comment>
<evidence type="ECO:0000256" key="3">
    <source>
        <dbReference type="SAM" id="Coils"/>
    </source>
</evidence>
<reference evidence="4 5" key="1">
    <citation type="journal article" date="2007" name="Nat. Biotechnol.">
        <title>Genome sequence of the lignocellulose-bioconverting and xylose-fermenting yeast Pichia stipitis.</title>
        <authorList>
            <person name="Jeffries T.W."/>
            <person name="Grigoriev I.V."/>
            <person name="Grimwood J."/>
            <person name="Laplaza J.M."/>
            <person name="Aerts A."/>
            <person name="Salamov A."/>
            <person name="Schmutz J."/>
            <person name="Lindquist E."/>
            <person name="Dehal P."/>
            <person name="Shapiro H."/>
            <person name="Jin Y.S."/>
            <person name="Passoth V."/>
            <person name="Richardson P.M."/>
        </authorList>
    </citation>
    <scope>NUCLEOTIDE SEQUENCE [LARGE SCALE GENOMIC DNA]</scope>
    <source>
        <strain evidence="5">ATCC 58785 / CBS 6054 / NBRC 10063 / NRRL Y-11545</strain>
    </source>
</reference>
<evidence type="ECO:0000313" key="5">
    <source>
        <dbReference type="Proteomes" id="UP000002258"/>
    </source>
</evidence>
<evidence type="ECO:0000256" key="1">
    <source>
        <dbReference type="ARBA" id="ARBA00004123"/>
    </source>
</evidence>
<organism evidence="4 5">
    <name type="scientific">Scheffersomyces stipitis (strain ATCC 58785 / CBS 6054 / NBRC 10063 / NRRL Y-11545)</name>
    <name type="common">Yeast</name>
    <name type="synonym">Pichia stipitis</name>
    <dbReference type="NCBI Taxonomy" id="322104"/>
    <lineage>
        <taxon>Eukaryota</taxon>
        <taxon>Fungi</taxon>
        <taxon>Dikarya</taxon>
        <taxon>Ascomycota</taxon>
        <taxon>Saccharomycotina</taxon>
        <taxon>Pichiomycetes</taxon>
        <taxon>Debaryomycetaceae</taxon>
        <taxon>Scheffersomyces</taxon>
    </lineage>
</organism>
<name>A3LUQ1_PICST</name>
<keyword evidence="2" id="KW-0539">Nucleus</keyword>
<dbReference type="GO" id="GO:0005634">
    <property type="term" value="C:nucleus"/>
    <property type="evidence" value="ECO:0007669"/>
    <property type="project" value="UniProtKB-SubCell"/>
</dbReference>
<dbReference type="OMA" id="ICGISCC"/>
<keyword evidence="5" id="KW-1185">Reference proteome</keyword>
<dbReference type="GO" id="GO:0045944">
    <property type="term" value="P:positive regulation of transcription by RNA polymerase II"/>
    <property type="evidence" value="ECO:0007669"/>
    <property type="project" value="TreeGrafter"/>
</dbReference>
<dbReference type="InterPro" id="IPR021858">
    <property type="entry name" value="Fun_TF"/>
</dbReference>
<gene>
    <name evidence="4" type="primary">UGA3.3</name>
    <name evidence="4" type="ORF">PICST_46731</name>
</gene>
<dbReference type="PANTHER" id="PTHR37534:SF7">
    <property type="entry name" value="TRANSCRIPTIONAL ACTIVATOR PROTEIN UGA3"/>
    <property type="match status" value="1"/>
</dbReference>
<evidence type="ECO:0000313" key="4">
    <source>
        <dbReference type="EMBL" id="ABN66999.2"/>
    </source>
</evidence>
<dbReference type="KEGG" id="pic:PICST_46731"/>